<accession>A0A8T2T797</accession>
<keyword evidence="2 3" id="KW-0539">Nucleus</keyword>
<name>A0A8T2T797_CERRI</name>
<dbReference type="PANTHER" id="PTHR46554">
    <property type="entry name" value="MEDIATOR OF RNA POLYMERASE II TRANSCRIPTION SUBUNIT 26A-RELATED"/>
    <property type="match status" value="1"/>
</dbReference>
<dbReference type="EMBL" id="CM035420">
    <property type="protein sequence ID" value="KAH7405072.1"/>
    <property type="molecule type" value="Genomic_DNA"/>
</dbReference>
<evidence type="ECO:0000256" key="1">
    <source>
        <dbReference type="ARBA" id="ARBA00004123"/>
    </source>
</evidence>
<evidence type="ECO:0000313" key="6">
    <source>
        <dbReference type="Proteomes" id="UP000825935"/>
    </source>
</evidence>
<dbReference type="InterPro" id="IPR003617">
    <property type="entry name" value="TFIIS/CRSP70_N_sub"/>
</dbReference>
<reference evidence="5" key="1">
    <citation type="submission" date="2021-08" db="EMBL/GenBank/DDBJ databases">
        <title>WGS assembly of Ceratopteris richardii.</title>
        <authorList>
            <person name="Marchant D.B."/>
            <person name="Chen G."/>
            <person name="Jenkins J."/>
            <person name="Shu S."/>
            <person name="Leebens-Mack J."/>
            <person name="Grimwood J."/>
            <person name="Schmutz J."/>
            <person name="Soltis P."/>
            <person name="Soltis D."/>
            <person name="Chen Z.-H."/>
        </authorList>
    </citation>
    <scope>NUCLEOTIDE SEQUENCE</scope>
    <source>
        <strain evidence="5">Whitten #5841</strain>
        <tissue evidence="5">Leaf</tissue>
    </source>
</reference>
<dbReference type="SUPFAM" id="SSF47676">
    <property type="entry name" value="Conserved domain common to transcription factors TFIIS, elongin A, CRSP70"/>
    <property type="match status" value="1"/>
</dbReference>
<dbReference type="InterPro" id="IPR035441">
    <property type="entry name" value="TFIIS/LEDGF_dom_sf"/>
</dbReference>
<evidence type="ECO:0000256" key="3">
    <source>
        <dbReference type="PROSITE-ProRule" id="PRU00649"/>
    </source>
</evidence>
<dbReference type="Proteomes" id="UP000825935">
    <property type="component" value="Chromosome 15"/>
</dbReference>
<dbReference type="CDD" id="cd00183">
    <property type="entry name" value="TFIIS_I"/>
    <property type="match status" value="1"/>
</dbReference>
<dbReference type="OrthoDB" id="44867at2759"/>
<dbReference type="PANTHER" id="PTHR46554:SF2">
    <property type="entry name" value="TFIIS N-TERMINAL DOMAIN-CONTAINING PROTEIN"/>
    <property type="match status" value="1"/>
</dbReference>
<evidence type="ECO:0000313" key="5">
    <source>
        <dbReference type="EMBL" id="KAH7405077.1"/>
    </source>
</evidence>
<dbReference type="AlphaFoldDB" id="A0A8T2T797"/>
<organism evidence="5 6">
    <name type="scientific">Ceratopteris richardii</name>
    <name type="common">Triangle waterfern</name>
    <dbReference type="NCBI Taxonomy" id="49495"/>
    <lineage>
        <taxon>Eukaryota</taxon>
        <taxon>Viridiplantae</taxon>
        <taxon>Streptophyta</taxon>
        <taxon>Embryophyta</taxon>
        <taxon>Tracheophyta</taxon>
        <taxon>Polypodiopsida</taxon>
        <taxon>Polypodiidae</taxon>
        <taxon>Polypodiales</taxon>
        <taxon>Pteridineae</taxon>
        <taxon>Pteridaceae</taxon>
        <taxon>Parkerioideae</taxon>
        <taxon>Ceratopteris</taxon>
    </lineage>
</organism>
<sequence>MTHAQMQRWRSFFEASKADIWTVIHQAITVAALDHPQEFPNQRTRIAEILFDKSLLAREHAVHGFHVREEGAATSPRDRRAFLGDGDFATFRDPYNDDAKADNLFSDFLQSYDEAEVLSDELDEQALILRDLKSIREILQDADQPEGAILEALQRLQYMHITMENLKATEIGKPVWSLKKHPSKKIQCIAKGLVRQWKGLLDAYLTSIKDMEAAAVVASGTDAQDYQEIGTEGHGLPAPPLDEGAFLAASDPVDLSQLFSFVESAGDLSGTEIDNDHNSSAYDMCSPSAKLEREEAVFKRQGDHHNKNRGGQGMHLPNNSANHMEPTRSHATIIKRKPVVSLMGTKTAADGINMSRNNMSTCVRKAEVGNRVKLTADGNNMKLSNMTATVRHTDKKSFDNEVQERLVAAKRKLQEGYKQADNAKKQRTVQILDPSEVPKSSQAPKVKVNAHAYSTHVLGMHRKQK</sequence>
<dbReference type="InterPro" id="IPR017923">
    <property type="entry name" value="TFIIS_N"/>
</dbReference>
<comment type="subcellular location">
    <subcellularLocation>
        <location evidence="1 3">Nucleus</location>
    </subcellularLocation>
</comment>
<dbReference type="OMA" id="HEDNNHE"/>
<dbReference type="Gene3D" id="1.20.930.10">
    <property type="entry name" value="Conserved domain common to transcription factors TFIIS, elongin A, CRSP70"/>
    <property type="match status" value="1"/>
</dbReference>
<dbReference type="PROSITE" id="PS51319">
    <property type="entry name" value="TFIIS_N"/>
    <property type="match status" value="1"/>
</dbReference>
<comment type="caution">
    <text evidence="5">The sequence shown here is derived from an EMBL/GenBank/DDBJ whole genome shotgun (WGS) entry which is preliminary data.</text>
</comment>
<dbReference type="EMBL" id="CM035420">
    <property type="protein sequence ID" value="KAH7405077.1"/>
    <property type="molecule type" value="Genomic_DNA"/>
</dbReference>
<feature type="domain" description="TFIIS N-terminal" evidence="4">
    <location>
        <begin position="133"/>
        <end position="204"/>
    </location>
</feature>
<dbReference type="GO" id="GO:0005634">
    <property type="term" value="C:nucleus"/>
    <property type="evidence" value="ECO:0007669"/>
    <property type="project" value="UniProtKB-SubCell"/>
</dbReference>
<gene>
    <name evidence="5" type="ORF">KP509_15G055300</name>
</gene>
<keyword evidence="6" id="KW-1185">Reference proteome</keyword>
<dbReference type="EMBL" id="CM035420">
    <property type="protein sequence ID" value="KAH7405076.1"/>
    <property type="molecule type" value="Genomic_DNA"/>
</dbReference>
<evidence type="ECO:0000259" key="4">
    <source>
        <dbReference type="PROSITE" id="PS51319"/>
    </source>
</evidence>
<dbReference type="SMART" id="SM00509">
    <property type="entry name" value="TFS2N"/>
    <property type="match status" value="1"/>
</dbReference>
<proteinExistence type="predicted"/>
<dbReference type="Pfam" id="PF08711">
    <property type="entry name" value="Med26"/>
    <property type="match status" value="1"/>
</dbReference>
<protein>
    <recommendedName>
        <fullName evidence="4">TFIIS N-terminal domain-containing protein</fullName>
    </recommendedName>
</protein>
<evidence type="ECO:0000256" key="2">
    <source>
        <dbReference type="ARBA" id="ARBA00023242"/>
    </source>
</evidence>